<dbReference type="CDD" id="cd04647">
    <property type="entry name" value="LbH_MAT_like"/>
    <property type="match status" value="1"/>
</dbReference>
<keyword evidence="2" id="KW-1185">Reference proteome</keyword>
<name>A0A3R9QAW3_9BACT</name>
<sequence length="237" mass="26170">MVSLLREAWLRFEDPLTLLPRTRNKLFSLWMRTIYPFASAGRKLSVHYPCALRRPTAKYVSLGNSVIIGKDSTLYIVQDDVNELKLVIGDNCVIGARSTLSARNHIHIGQDVIMSTSVLIQDHHHTHESTDLPIRDQGITSGGRIRIEQGCWIGQGAAILCNEGEIVIGRNSVIGVNSVVGRSLPPYSVVVGNPGIIVKRSNPIKACVGGENTTMITRSLDDTRKEYQNEALLESRT</sequence>
<dbReference type="EMBL" id="RSDW01000001">
    <property type="protein sequence ID" value="RSL17394.1"/>
    <property type="molecule type" value="Genomic_DNA"/>
</dbReference>
<dbReference type="PANTHER" id="PTHR23416">
    <property type="entry name" value="SIALIC ACID SYNTHASE-RELATED"/>
    <property type="match status" value="1"/>
</dbReference>
<reference evidence="1 2" key="1">
    <citation type="submission" date="2018-12" db="EMBL/GenBank/DDBJ databases">
        <title>Sequencing of bacterial isolates from soil warming experiment in Harvard Forest, Massachusetts, USA.</title>
        <authorList>
            <person name="Deangelis K."/>
        </authorList>
    </citation>
    <scope>NUCLEOTIDE SEQUENCE [LARGE SCALE GENOMIC DNA]</scope>
    <source>
        <strain evidence="1 2">EB153</strain>
    </source>
</reference>
<dbReference type="GO" id="GO:0016740">
    <property type="term" value="F:transferase activity"/>
    <property type="evidence" value="ECO:0007669"/>
    <property type="project" value="UniProtKB-KW"/>
</dbReference>
<dbReference type="InterPro" id="IPR051159">
    <property type="entry name" value="Hexapeptide_acetyltransf"/>
</dbReference>
<dbReference type="AlphaFoldDB" id="A0A3R9QAW3"/>
<dbReference type="OrthoDB" id="9801697at2"/>
<dbReference type="Pfam" id="PF14602">
    <property type="entry name" value="Hexapep_2"/>
    <property type="match status" value="2"/>
</dbReference>
<protein>
    <submittedName>
        <fullName evidence="1">Acetyltransferase-like isoleucine patch superfamily enzyme</fullName>
    </submittedName>
</protein>
<comment type="caution">
    <text evidence="1">The sequence shown here is derived from an EMBL/GenBank/DDBJ whole genome shotgun (WGS) entry which is preliminary data.</text>
</comment>
<dbReference type="PANTHER" id="PTHR23416:SF78">
    <property type="entry name" value="LIPOPOLYSACCHARIDE BIOSYNTHESIS O-ACETYL TRANSFERASE WBBJ-RELATED"/>
    <property type="match status" value="1"/>
</dbReference>
<gene>
    <name evidence="1" type="ORF">EDE15_2926</name>
</gene>
<accession>A0A3R9QAW3</accession>
<proteinExistence type="predicted"/>
<evidence type="ECO:0000313" key="2">
    <source>
        <dbReference type="Proteomes" id="UP000269669"/>
    </source>
</evidence>
<dbReference type="InterPro" id="IPR001451">
    <property type="entry name" value="Hexapep"/>
</dbReference>
<evidence type="ECO:0000313" key="1">
    <source>
        <dbReference type="EMBL" id="RSL17394.1"/>
    </source>
</evidence>
<dbReference type="InterPro" id="IPR011004">
    <property type="entry name" value="Trimer_LpxA-like_sf"/>
</dbReference>
<organism evidence="1 2">
    <name type="scientific">Edaphobacter aggregans</name>
    <dbReference type="NCBI Taxonomy" id="570835"/>
    <lineage>
        <taxon>Bacteria</taxon>
        <taxon>Pseudomonadati</taxon>
        <taxon>Acidobacteriota</taxon>
        <taxon>Terriglobia</taxon>
        <taxon>Terriglobales</taxon>
        <taxon>Acidobacteriaceae</taxon>
        <taxon>Edaphobacter</taxon>
    </lineage>
</organism>
<dbReference type="Gene3D" id="2.160.10.10">
    <property type="entry name" value="Hexapeptide repeat proteins"/>
    <property type="match status" value="1"/>
</dbReference>
<keyword evidence="1" id="KW-0808">Transferase</keyword>
<dbReference type="SUPFAM" id="SSF51161">
    <property type="entry name" value="Trimeric LpxA-like enzymes"/>
    <property type="match status" value="1"/>
</dbReference>
<dbReference type="Proteomes" id="UP000269669">
    <property type="component" value="Unassembled WGS sequence"/>
</dbReference>